<keyword evidence="1 2" id="KW-0597">Phosphoprotein</keyword>
<feature type="modified residue" description="4-aspartylphosphate" evidence="2">
    <location>
        <position position="55"/>
    </location>
</feature>
<dbReference type="SUPFAM" id="SSF52172">
    <property type="entry name" value="CheY-like"/>
    <property type="match status" value="1"/>
</dbReference>
<name>A0A917FDP8_9HYPH</name>
<dbReference type="InterPro" id="IPR001789">
    <property type="entry name" value="Sig_transdc_resp-reg_receiver"/>
</dbReference>
<evidence type="ECO:0000259" key="3">
    <source>
        <dbReference type="PROSITE" id="PS50110"/>
    </source>
</evidence>
<dbReference type="PANTHER" id="PTHR44591">
    <property type="entry name" value="STRESS RESPONSE REGULATOR PROTEIN 1"/>
    <property type="match status" value="1"/>
</dbReference>
<dbReference type="InterPro" id="IPR050595">
    <property type="entry name" value="Bact_response_regulator"/>
</dbReference>
<proteinExistence type="predicted"/>
<reference evidence="4" key="1">
    <citation type="journal article" date="2014" name="Int. J. Syst. Evol. Microbiol.">
        <title>Complete genome sequence of Corynebacterium casei LMG S-19264T (=DSM 44701T), isolated from a smear-ripened cheese.</title>
        <authorList>
            <consortium name="US DOE Joint Genome Institute (JGI-PGF)"/>
            <person name="Walter F."/>
            <person name="Albersmeier A."/>
            <person name="Kalinowski J."/>
            <person name="Ruckert C."/>
        </authorList>
    </citation>
    <scope>NUCLEOTIDE SEQUENCE</scope>
    <source>
        <strain evidence="4">CCM 7897</strain>
    </source>
</reference>
<dbReference type="CDD" id="cd17546">
    <property type="entry name" value="REC_hyHK_CKI1_RcsC-like"/>
    <property type="match status" value="1"/>
</dbReference>
<dbReference type="PROSITE" id="PS50110">
    <property type="entry name" value="RESPONSE_REGULATORY"/>
    <property type="match status" value="1"/>
</dbReference>
<organism evidence="4 5">
    <name type="scientific">Azorhizobium oxalatiphilum</name>
    <dbReference type="NCBI Taxonomy" id="980631"/>
    <lineage>
        <taxon>Bacteria</taxon>
        <taxon>Pseudomonadati</taxon>
        <taxon>Pseudomonadota</taxon>
        <taxon>Alphaproteobacteria</taxon>
        <taxon>Hyphomicrobiales</taxon>
        <taxon>Xanthobacteraceae</taxon>
        <taxon>Azorhizobium</taxon>
    </lineage>
</organism>
<gene>
    <name evidence="4" type="ORF">GCM10007301_29880</name>
</gene>
<dbReference type="PANTHER" id="PTHR44591:SF25">
    <property type="entry name" value="CHEMOTAXIS TWO-COMPONENT RESPONSE REGULATOR"/>
    <property type="match status" value="1"/>
</dbReference>
<feature type="domain" description="Response regulatory" evidence="3">
    <location>
        <begin position="6"/>
        <end position="120"/>
    </location>
</feature>
<dbReference type="EMBL" id="BMCT01000004">
    <property type="protein sequence ID" value="GGF68225.1"/>
    <property type="molecule type" value="Genomic_DNA"/>
</dbReference>
<dbReference type="GO" id="GO:0000160">
    <property type="term" value="P:phosphorelay signal transduction system"/>
    <property type="evidence" value="ECO:0007669"/>
    <property type="project" value="InterPro"/>
</dbReference>
<accession>A0A917FDP8</accession>
<dbReference type="AlphaFoldDB" id="A0A917FDP8"/>
<evidence type="ECO:0000313" key="5">
    <source>
        <dbReference type="Proteomes" id="UP000606044"/>
    </source>
</evidence>
<keyword evidence="5" id="KW-1185">Reference proteome</keyword>
<protein>
    <submittedName>
        <fullName evidence="4">Two-component response regulator</fullName>
    </submittedName>
</protein>
<evidence type="ECO:0000256" key="1">
    <source>
        <dbReference type="ARBA" id="ARBA00022553"/>
    </source>
</evidence>
<dbReference type="Proteomes" id="UP000606044">
    <property type="component" value="Unassembled WGS sequence"/>
</dbReference>
<evidence type="ECO:0000313" key="4">
    <source>
        <dbReference type="EMBL" id="GGF68225.1"/>
    </source>
</evidence>
<dbReference type="InterPro" id="IPR011006">
    <property type="entry name" value="CheY-like_superfamily"/>
</dbReference>
<dbReference type="Pfam" id="PF00072">
    <property type="entry name" value="Response_reg"/>
    <property type="match status" value="1"/>
</dbReference>
<sequence>MAEQRRIAIVDDDPFIRAALGRLIRSSGYEVLLFESAEALLAYGDRQSLFCVLADIQMPDMGGIELIRMVSASSPALPIVAMTAYPGDAIRERALEAGAADYLTKPFDASALERCLARLG</sequence>
<dbReference type="Gene3D" id="3.40.50.2300">
    <property type="match status" value="1"/>
</dbReference>
<reference evidence="4" key="2">
    <citation type="submission" date="2020-09" db="EMBL/GenBank/DDBJ databases">
        <authorList>
            <person name="Sun Q."/>
            <person name="Sedlacek I."/>
        </authorList>
    </citation>
    <scope>NUCLEOTIDE SEQUENCE</scope>
    <source>
        <strain evidence="4">CCM 7897</strain>
    </source>
</reference>
<evidence type="ECO:0000256" key="2">
    <source>
        <dbReference type="PROSITE-ProRule" id="PRU00169"/>
    </source>
</evidence>
<comment type="caution">
    <text evidence="4">The sequence shown here is derived from an EMBL/GenBank/DDBJ whole genome shotgun (WGS) entry which is preliminary data.</text>
</comment>
<dbReference type="SMART" id="SM00448">
    <property type="entry name" value="REC"/>
    <property type="match status" value="1"/>
</dbReference>
<dbReference type="RefSeq" id="WP_210324223.1">
    <property type="nucleotide sequence ID" value="NZ_BMCT01000004.1"/>
</dbReference>